<proteinExistence type="predicted"/>
<name>A0A9W9AA99_9AGAR</name>
<dbReference type="Proteomes" id="UP001150238">
    <property type="component" value="Unassembled WGS sequence"/>
</dbReference>
<comment type="caution">
    <text evidence="2">The sequence shown here is derived from an EMBL/GenBank/DDBJ whole genome shotgun (WGS) entry which is preliminary data.</text>
</comment>
<dbReference type="AlphaFoldDB" id="A0A9W9AA99"/>
<reference evidence="2" key="1">
    <citation type="submission" date="2022-08" db="EMBL/GenBank/DDBJ databases">
        <authorList>
            <consortium name="DOE Joint Genome Institute"/>
            <person name="Min B."/>
            <person name="Riley R."/>
            <person name="Sierra-Patev S."/>
            <person name="Naranjo-Ortiz M."/>
            <person name="Looney B."/>
            <person name="Konkel Z."/>
            <person name="Slot J.C."/>
            <person name="Sakamoto Y."/>
            <person name="Steenwyk J.L."/>
            <person name="Rokas A."/>
            <person name="Carro J."/>
            <person name="Camarero S."/>
            <person name="Ferreira P."/>
            <person name="Molpeceres G."/>
            <person name="Ruiz-Duenas F.J."/>
            <person name="Serrano A."/>
            <person name="Henrissat B."/>
            <person name="Drula E."/>
            <person name="Hughes K.W."/>
            <person name="Mata J.L."/>
            <person name="Ishikawa N.K."/>
            <person name="Vargas-Isla R."/>
            <person name="Ushijima S."/>
            <person name="Smith C.A."/>
            <person name="Ahrendt S."/>
            <person name="Andreopoulos W."/>
            <person name="He G."/>
            <person name="Labutti K."/>
            <person name="Lipzen A."/>
            <person name="Ng V."/>
            <person name="Sandor L."/>
            <person name="Barry K."/>
            <person name="Martinez A.T."/>
            <person name="Xiao Y."/>
            <person name="Gibbons J.G."/>
            <person name="Terashima K."/>
            <person name="Hibbett D.S."/>
            <person name="Grigoriev I.V."/>
        </authorList>
    </citation>
    <scope>NUCLEOTIDE SEQUENCE</scope>
    <source>
        <strain evidence="2">Sp2 HRB7682 ss15</strain>
    </source>
</reference>
<evidence type="ECO:0000313" key="3">
    <source>
        <dbReference type="Proteomes" id="UP001150238"/>
    </source>
</evidence>
<sequence>MTRHIQVLSSSRLSYVSYSGSIENLDHTDRVASESTRINAKASTEVPPHFATLKENLSATDTHSYPSQTPSFWTSESTPLGTGTAFESTSAMERRPRCPSDSLQCSPPYAAVTMQRDTPRSIVSCISNVCKNPQRNVRVGNQEPRGSMADIVGETSANQDNRTMIRSRSEDIIKGHDARTPAKTSIDSPKPLLFYVRKAQERIKAQKPTRWRPKGYESLVGELNETGSCCITPVKEHKVVERVAKTKWPPKAPSPSLLPDPAEVFGKCENVFGISGNKGKFYAEFSPSSYFQSCGPATENRVIPPSSNRRKESVIVPKLDIMSSDLTKFLQCEHASLLRRYRDSSEWFPDVAESDQDSHYASVGLKGIDILTLGDAMTADRPKRRTACASDVTVPEVKCPRPVRAHPFLSVEGQLLQVNAGFE</sequence>
<dbReference type="EMBL" id="JANVFS010000020">
    <property type="protein sequence ID" value="KAJ4476421.1"/>
    <property type="molecule type" value="Genomic_DNA"/>
</dbReference>
<accession>A0A9W9AA99</accession>
<protein>
    <submittedName>
        <fullName evidence="2">Uncharacterized protein</fullName>
    </submittedName>
</protein>
<evidence type="ECO:0000256" key="1">
    <source>
        <dbReference type="SAM" id="MobiDB-lite"/>
    </source>
</evidence>
<organism evidence="2 3">
    <name type="scientific">Lentinula lateritia</name>
    <dbReference type="NCBI Taxonomy" id="40482"/>
    <lineage>
        <taxon>Eukaryota</taxon>
        <taxon>Fungi</taxon>
        <taxon>Dikarya</taxon>
        <taxon>Basidiomycota</taxon>
        <taxon>Agaricomycotina</taxon>
        <taxon>Agaricomycetes</taxon>
        <taxon>Agaricomycetidae</taxon>
        <taxon>Agaricales</taxon>
        <taxon>Marasmiineae</taxon>
        <taxon>Omphalotaceae</taxon>
        <taxon>Lentinula</taxon>
    </lineage>
</organism>
<feature type="region of interest" description="Disordered" evidence="1">
    <location>
        <begin position="60"/>
        <end position="80"/>
    </location>
</feature>
<evidence type="ECO:0000313" key="2">
    <source>
        <dbReference type="EMBL" id="KAJ4476421.1"/>
    </source>
</evidence>
<reference evidence="2" key="2">
    <citation type="journal article" date="2023" name="Proc. Natl. Acad. Sci. U.S.A.">
        <title>A global phylogenomic analysis of the shiitake genus Lentinula.</title>
        <authorList>
            <person name="Sierra-Patev S."/>
            <person name="Min B."/>
            <person name="Naranjo-Ortiz M."/>
            <person name="Looney B."/>
            <person name="Konkel Z."/>
            <person name="Slot J.C."/>
            <person name="Sakamoto Y."/>
            <person name="Steenwyk J.L."/>
            <person name="Rokas A."/>
            <person name="Carro J."/>
            <person name="Camarero S."/>
            <person name="Ferreira P."/>
            <person name="Molpeceres G."/>
            <person name="Ruiz-Duenas F.J."/>
            <person name="Serrano A."/>
            <person name="Henrissat B."/>
            <person name="Drula E."/>
            <person name="Hughes K.W."/>
            <person name="Mata J.L."/>
            <person name="Ishikawa N.K."/>
            <person name="Vargas-Isla R."/>
            <person name="Ushijima S."/>
            <person name="Smith C.A."/>
            <person name="Donoghue J."/>
            <person name="Ahrendt S."/>
            <person name="Andreopoulos W."/>
            <person name="He G."/>
            <person name="LaButti K."/>
            <person name="Lipzen A."/>
            <person name="Ng V."/>
            <person name="Riley R."/>
            <person name="Sandor L."/>
            <person name="Barry K."/>
            <person name="Martinez A.T."/>
            <person name="Xiao Y."/>
            <person name="Gibbons J.G."/>
            <person name="Terashima K."/>
            <person name="Grigoriev I.V."/>
            <person name="Hibbett D."/>
        </authorList>
    </citation>
    <scope>NUCLEOTIDE SEQUENCE</scope>
    <source>
        <strain evidence="2">Sp2 HRB7682 ss15</strain>
    </source>
</reference>
<gene>
    <name evidence="2" type="ORF">C8J55DRAFT_550219</name>
</gene>